<evidence type="ECO:0000259" key="7">
    <source>
        <dbReference type="PROSITE" id="PS50069"/>
    </source>
</evidence>
<evidence type="ECO:0000313" key="9">
    <source>
        <dbReference type="Proteomes" id="UP000319663"/>
    </source>
</evidence>
<name>A0A507QQK6_MONPU</name>
<dbReference type="InterPro" id="IPR036317">
    <property type="entry name" value="Cullin_homology_sf"/>
</dbReference>
<evidence type="ECO:0000256" key="3">
    <source>
        <dbReference type="ARBA" id="ARBA00022843"/>
    </source>
</evidence>
<evidence type="ECO:0000256" key="2">
    <source>
        <dbReference type="ARBA" id="ARBA00022499"/>
    </source>
</evidence>
<evidence type="ECO:0000256" key="6">
    <source>
        <dbReference type="SAM" id="MobiDB-lite"/>
    </source>
</evidence>
<feature type="region of interest" description="Disordered" evidence="6">
    <location>
        <begin position="366"/>
        <end position="390"/>
    </location>
</feature>
<keyword evidence="2" id="KW-1017">Isopeptide bond</keyword>
<evidence type="ECO:0000256" key="4">
    <source>
        <dbReference type="PROSITE-ProRule" id="PRU00330"/>
    </source>
</evidence>
<reference evidence="8 9" key="1">
    <citation type="submission" date="2019-06" db="EMBL/GenBank/DDBJ databases">
        <title>Wine fermentation using esterase from Monascus purpureus.</title>
        <authorList>
            <person name="Geng C."/>
            <person name="Zhang Y."/>
        </authorList>
    </citation>
    <scope>NUCLEOTIDE SEQUENCE [LARGE SCALE GENOMIC DNA]</scope>
    <source>
        <strain evidence="8">HQ1</strain>
    </source>
</reference>
<feature type="compositionally biased region" description="Basic and acidic residues" evidence="6">
    <location>
        <begin position="372"/>
        <end position="389"/>
    </location>
</feature>
<dbReference type="InterPro" id="IPR016158">
    <property type="entry name" value="Cullin_homology"/>
</dbReference>
<dbReference type="FunFam" id="3.30.230.130:FF:000011">
    <property type="entry name" value="SCF ubiquitin ligase subunit CulC, putative"/>
    <property type="match status" value="1"/>
</dbReference>
<dbReference type="SUPFAM" id="SSF74788">
    <property type="entry name" value="Cullin repeat-like"/>
    <property type="match status" value="1"/>
</dbReference>
<dbReference type="SUPFAM" id="SSF46785">
    <property type="entry name" value="Winged helix' DNA-binding domain"/>
    <property type="match status" value="1"/>
</dbReference>
<dbReference type="InterPro" id="IPR059120">
    <property type="entry name" value="Cullin-like_AB"/>
</dbReference>
<dbReference type="FunFam" id="1.20.1310.10:FF:000036">
    <property type="entry name" value="SCF ubiquitin ligase subunit CulC, putative"/>
    <property type="match status" value="1"/>
</dbReference>
<dbReference type="PANTHER" id="PTHR11932">
    <property type="entry name" value="CULLIN"/>
    <property type="match status" value="1"/>
</dbReference>
<dbReference type="FunFam" id="1.10.10.10:FF:000014">
    <property type="entry name" value="Cullin 1"/>
    <property type="match status" value="1"/>
</dbReference>
<dbReference type="Pfam" id="PF00888">
    <property type="entry name" value="Cullin"/>
    <property type="match status" value="1"/>
</dbReference>
<accession>A0A507QQK6</accession>
<dbReference type="SUPFAM" id="SSF75632">
    <property type="entry name" value="Cullin homology domain"/>
    <property type="match status" value="1"/>
</dbReference>
<dbReference type="AlphaFoldDB" id="A0A507QQK6"/>
<dbReference type="InterPro" id="IPR036390">
    <property type="entry name" value="WH_DNA-bd_sf"/>
</dbReference>
<dbReference type="Pfam" id="PF10557">
    <property type="entry name" value="Cullin_Nedd8"/>
    <property type="match status" value="1"/>
</dbReference>
<keyword evidence="9" id="KW-1185">Reference proteome</keyword>
<dbReference type="FunFam" id="1.20.1310.10:FF:000002">
    <property type="entry name" value="cullin-3 isoform X1"/>
    <property type="match status" value="1"/>
</dbReference>
<dbReference type="InterPro" id="IPR036388">
    <property type="entry name" value="WH-like_DNA-bd_sf"/>
</dbReference>
<dbReference type="FunFam" id="1.20.1310.10:FF:000001">
    <property type="entry name" value="Cullin 3"/>
    <property type="match status" value="1"/>
</dbReference>
<dbReference type="Gene3D" id="1.20.1310.10">
    <property type="entry name" value="Cullin Repeats"/>
    <property type="match status" value="4"/>
</dbReference>
<dbReference type="Gene3D" id="3.30.230.130">
    <property type="entry name" value="Cullin, Chain C, Domain 2"/>
    <property type="match status" value="1"/>
</dbReference>
<dbReference type="SMART" id="SM00884">
    <property type="entry name" value="Cullin_Nedd8"/>
    <property type="match status" value="1"/>
</dbReference>
<evidence type="ECO:0000256" key="1">
    <source>
        <dbReference type="ARBA" id="ARBA00006019"/>
    </source>
</evidence>
<dbReference type="InterPro" id="IPR001373">
    <property type="entry name" value="Cullin_N"/>
</dbReference>
<dbReference type="Pfam" id="PF26557">
    <property type="entry name" value="Cullin_AB"/>
    <property type="match status" value="1"/>
</dbReference>
<organism evidence="8 9">
    <name type="scientific">Monascus purpureus</name>
    <name type="common">Red mold</name>
    <name type="synonym">Monascus anka</name>
    <dbReference type="NCBI Taxonomy" id="5098"/>
    <lineage>
        <taxon>Eukaryota</taxon>
        <taxon>Fungi</taxon>
        <taxon>Dikarya</taxon>
        <taxon>Ascomycota</taxon>
        <taxon>Pezizomycotina</taxon>
        <taxon>Eurotiomycetes</taxon>
        <taxon>Eurotiomycetidae</taxon>
        <taxon>Eurotiales</taxon>
        <taxon>Aspergillaceae</taxon>
        <taxon>Monascus</taxon>
    </lineage>
</organism>
<dbReference type="InterPro" id="IPR016159">
    <property type="entry name" value="Cullin_repeat-like_dom_sf"/>
</dbReference>
<protein>
    <submittedName>
        <fullName evidence="8">Cullin-3</fullName>
    </submittedName>
</protein>
<comment type="similarity">
    <text evidence="1 4 5">Belongs to the cullin family.</text>
</comment>
<sequence>MRARQKIRAPRRGRVAGKNENLETIWPVLSSSLKEIHTKNASTLSFEELYRNAYRIVLLSQGDELYNRVKDLEKEWLANEVQKRVAAAVTPTLLLAKDPTDTQDQSSERRAAGEKFLRVLKESWEDHQLCMGMITDVLMYMDRVVATDLRKPSIYVVSMALFRDYVLRARVRSDVKTTVADVLESTVLFMIQLERSGHVIERPLIRHCIYMLEGLYDSDTEEESSKLYLTMFEPAFLETSRIFYLAEGKRLLETADAATFCRIVLNRISEEAERCHSTLSSLTEPKIKEVLDEELIGRNIADVVDLEGSGVKHMLDHDKIDVLRNVYELNSRVDKTKAVLTATVQKRIYDIGQEINAASIAFSQATPGAPKTTEKQVNGEKKSSEKEKPVNQQTAAAIKWVDEILALKRKFDDVWKRAFMSDQGMQTSITNSFSSFINSNARCSEYLSLFFDENLKKGIKGKTDSEVDALLDNGITLLRYVKDKDLFETYYKKHLSRRLLMKRSASMDAERQIISKMKLEVGNQFTQRLEAMFKDMAISDDLTSGYKEHIARSSDPDQKRVELEINVLTSTMWPMEIMSSSKDTVQLPCIFPKEVESVKQSFEQYYLSKHNGRKLSWQPSMGTADVRATFQRPNGKVARHELNVSTYAMLILVLFNGVPDGESLTFEEIQARTRIPDHDLIRNLQSLAVAPKTRVLKKEPMSKDVKPTDRFFFNKDFQSMFTKVRIGVVSGGANKVENTDQRKETEKRMNEERGGSIEAAIVRIMKQRKRLVHSQLMTEVLSQLSSRFVPDVNMVKKRIESLIDREYLERTHFSDGYAIPFHSLAQSVGCLGHLRTRVASFCIPQVSSNFDRKILASQTTVLPWCRITHSPLGLAHLESLTVGGGTNPAVLLRQVWGSNLWFLLMDGLIEEHLVHITYDELAQVKVPGPTHEAVSGYNPAA</sequence>
<comment type="caution">
    <text evidence="8">The sequence shown here is derived from an EMBL/GenBank/DDBJ whole genome shotgun (WGS) entry which is preliminary data.</text>
</comment>
<dbReference type="GO" id="GO:0006511">
    <property type="term" value="P:ubiquitin-dependent protein catabolic process"/>
    <property type="evidence" value="ECO:0007669"/>
    <property type="project" value="InterPro"/>
</dbReference>
<dbReference type="Proteomes" id="UP000319663">
    <property type="component" value="Unassembled WGS sequence"/>
</dbReference>
<dbReference type="STRING" id="5098.A0A507QQK6"/>
<evidence type="ECO:0000313" key="8">
    <source>
        <dbReference type="EMBL" id="TQB70113.1"/>
    </source>
</evidence>
<keyword evidence="3" id="KW-0832">Ubl conjugation</keyword>
<dbReference type="EMBL" id="VIFY01000121">
    <property type="protein sequence ID" value="TQB70113.1"/>
    <property type="molecule type" value="Genomic_DNA"/>
</dbReference>
<feature type="domain" description="Cullin family profile" evidence="7">
    <location>
        <begin position="442"/>
        <end position="688"/>
    </location>
</feature>
<dbReference type="PROSITE" id="PS50069">
    <property type="entry name" value="CULLIN_2"/>
    <property type="match status" value="1"/>
</dbReference>
<dbReference type="FunFam" id="1.20.1310.10:FF:000061">
    <property type="entry name" value="Related to cullulin 3"/>
    <property type="match status" value="1"/>
</dbReference>
<dbReference type="GO" id="GO:0031625">
    <property type="term" value="F:ubiquitin protein ligase binding"/>
    <property type="evidence" value="ECO:0007669"/>
    <property type="project" value="InterPro"/>
</dbReference>
<dbReference type="Gene3D" id="1.10.10.10">
    <property type="entry name" value="Winged helix-like DNA-binding domain superfamily/Winged helix DNA-binding domain"/>
    <property type="match status" value="1"/>
</dbReference>
<dbReference type="InterPro" id="IPR019559">
    <property type="entry name" value="Cullin_neddylation_domain"/>
</dbReference>
<proteinExistence type="inferred from homology"/>
<dbReference type="SMART" id="SM00182">
    <property type="entry name" value="CULLIN"/>
    <property type="match status" value="1"/>
</dbReference>
<evidence type="ECO:0000256" key="5">
    <source>
        <dbReference type="RuleBase" id="RU003829"/>
    </source>
</evidence>
<gene>
    <name evidence="8" type="primary">CUL3</name>
    <name evidence="8" type="ORF">MPDQ_000940</name>
</gene>
<dbReference type="InterPro" id="IPR045093">
    <property type="entry name" value="Cullin"/>
</dbReference>